<evidence type="ECO:0000256" key="16">
    <source>
        <dbReference type="ARBA" id="ARBA00023204"/>
    </source>
</evidence>
<evidence type="ECO:0000256" key="11">
    <source>
        <dbReference type="ARBA" id="ARBA00022989"/>
    </source>
</evidence>
<name>A0A084VKX6_ANOSI</name>
<keyword evidence="17" id="KW-0539">Nucleus</keyword>
<feature type="transmembrane region" description="Helical" evidence="19">
    <location>
        <begin position="955"/>
        <end position="976"/>
    </location>
</feature>
<dbReference type="PANTHER" id="PTHR43243:SF95">
    <property type="entry name" value="LD37241P"/>
    <property type="match status" value="1"/>
</dbReference>
<evidence type="ECO:0000313" key="23">
    <source>
        <dbReference type="Proteomes" id="UP000030765"/>
    </source>
</evidence>
<keyword evidence="16" id="KW-0234">DNA repair</keyword>
<gene>
    <name evidence="21" type="ORF">ZHAS_00005999</name>
</gene>
<dbReference type="InterPro" id="IPR046349">
    <property type="entry name" value="C1-like_sf"/>
</dbReference>
<dbReference type="FunFam" id="1.20.1740.10:FF:000010">
    <property type="entry name" value="probable cationic amino acid transporter"/>
    <property type="match status" value="1"/>
</dbReference>
<feature type="transmembrane region" description="Helical" evidence="19">
    <location>
        <begin position="774"/>
        <end position="801"/>
    </location>
</feature>
<evidence type="ECO:0000256" key="19">
    <source>
        <dbReference type="SAM" id="Phobius"/>
    </source>
</evidence>
<dbReference type="SMART" id="SM00327">
    <property type="entry name" value="VWA"/>
    <property type="match status" value="1"/>
</dbReference>
<feature type="transmembrane region" description="Helical" evidence="19">
    <location>
        <begin position="664"/>
        <end position="681"/>
    </location>
</feature>
<keyword evidence="13 19" id="KW-0472">Membrane</keyword>
<dbReference type="GO" id="GO:0015189">
    <property type="term" value="F:L-lysine transmembrane transporter activity"/>
    <property type="evidence" value="ECO:0007669"/>
    <property type="project" value="TreeGrafter"/>
</dbReference>
<evidence type="ECO:0000256" key="17">
    <source>
        <dbReference type="ARBA" id="ARBA00023242"/>
    </source>
</evidence>
<dbReference type="InterPro" id="IPR004595">
    <property type="entry name" value="TFIIH_C1-like_dom"/>
</dbReference>
<dbReference type="FunFam" id="3.40.50.410:FF:000015">
    <property type="entry name" value="General transcription factor IIH subunit 2"/>
    <property type="match status" value="1"/>
</dbReference>
<evidence type="ECO:0000256" key="10">
    <source>
        <dbReference type="ARBA" id="ARBA00022833"/>
    </source>
</evidence>
<accession>A0A084VKX6</accession>
<feature type="region of interest" description="Disordered" evidence="18">
    <location>
        <begin position="1097"/>
        <end position="1120"/>
    </location>
</feature>
<feature type="transmembrane region" description="Helical" evidence="19">
    <location>
        <begin position="688"/>
        <end position="708"/>
    </location>
</feature>
<dbReference type="EnsemblMetazoa" id="ASIC005999-RA">
    <property type="protein sequence ID" value="ASIC005999-PA"/>
    <property type="gene ID" value="ASIC005999"/>
</dbReference>
<dbReference type="AlphaFoldDB" id="A0A084VKX6"/>
<keyword evidence="12" id="KW-0805">Transcription regulation</keyword>
<dbReference type="InterPro" id="IPR013087">
    <property type="entry name" value="Znf_C2H2_type"/>
</dbReference>
<evidence type="ECO:0000256" key="2">
    <source>
        <dbReference type="ARBA" id="ARBA00004127"/>
    </source>
</evidence>
<dbReference type="InterPro" id="IPR002293">
    <property type="entry name" value="AA/rel_permease1"/>
</dbReference>
<dbReference type="PANTHER" id="PTHR43243">
    <property type="entry name" value="INNER MEMBRANE TRANSPORTER YGJI-RELATED"/>
    <property type="match status" value="1"/>
</dbReference>
<keyword evidence="7" id="KW-0479">Metal-binding</keyword>
<dbReference type="VEuPathDB" id="VectorBase:ASIS011307"/>
<evidence type="ECO:0000256" key="3">
    <source>
        <dbReference type="ARBA" id="ARBA00006092"/>
    </source>
</evidence>
<keyword evidence="5" id="KW-0813">Transport</keyword>
<dbReference type="GO" id="GO:0012505">
    <property type="term" value="C:endomembrane system"/>
    <property type="evidence" value="ECO:0007669"/>
    <property type="project" value="UniProtKB-SubCell"/>
</dbReference>
<evidence type="ECO:0000256" key="5">
    <source>
        <dbReference type="ARBA" id="ARBA00022448"/>
    </source>
</evidence>
<dbReference type="InterPro" id="IPR002035">
    <property type="entry name" value="VWF_A"/>
</dbReference>
<dbReference type="GO" id="GO:0006351">
    <property type="term" value="P:DNA-templated transcription"/>
    <property type="evidence" value="ECO:0007669"/>
    <property type="project" value="InterPro"/>
</dbReference>
<dbReference type="VEuPathDB" id="VectorBase:ASIC005999"/>
<evidence type="ECO:0000256" key="12">
    <source>
        <dbReference type="ARBA" id="ARBA00023015"/>
    </source>
</evidence>
<feature type="compositionally biased region" description="Polar residues" evidence="18">
    <location>
        <begin position="1105"/>
        <end position="1120"/>
    </location>
</feature>
<dbReference type="GO" id="GO:0097638">
    <property type="term" value="P:L-arginine import across plasma membrane"/>
    <property type="evidence" value="ECO:0007669"/>
    <property type="project" value="TreeGrafter"/>
</dbReference>
<dbReference type="InterPro" id="IPR012170">
    <property type="entry name" value="TFIIH_SSL1/p44"/>
</dbReference>
<keyword evidence="23" id="KW-1185">Reference proteome</keyword>
<dbReference type="VEuPathDB" id="VectorBase:ASIS023622"/>
<keyword evidence="6 19" id="KW-0812">Transmembrane</keyword>
<dbReference type="Proteomes" id="UP000030765">
    <property type="component" value="Unassembled WGS sequence"/>
</dbReference>
<organism evidence="21">
    <name type="scientific">Anopheles sinensis</name>
    <name type="common">Mosquito</name>
    <dbReference type="NCBI Taxonomy" id="74873"/>
    <lineage>
        <taxon>Eukaryota</taxon>
        <taxon>Metazoa</taxon>
        <taxon>Ecdysozoa</taxon>
        <taxon>Arthropoda</taxon>
        <taxon>Hexapoda</taxon>
        <taxon>Insecta</taxon>
        <taxon>Pterygota</taxon>
        <taxon>Neoptera</taxon>
        <taxon>Endopterygota</taxon>
        <taxon>Diptera</taxon>
        <taxon>Nematocera</taxon>
        <taxon>Culicoidea</taxon>
        <taxon>Culicidae</taxon>
        <taxon>Anophelinae</taxon>
        <taxon>Anopheles</taxon>
    </lineage>
</organism>
<dbReference type="FunFam" id="1.20.1740.10:FF:000024">
    <property type="entry name" value="High affinity cationic amino acid transporter 1"/>
    <property type="match status" value="1"/>
</dbReference>
<dbReference type="OrthoDB" id="284275at2759"/>
<feature type="transmembrane region" description="Helical" evidence="19">
    <location>
        <begin position="565"/>
        <end position="584"/>
    </location>
</feature>
<comment type="similarity">
    <text evidence="3">Belongs to the GTF2H2 family.</text>
</comment>
<feature type="transmembrane region" description="Helical" evidence="19">
    <location>
        <begin position="1046"/>
        <end position="1064"/>
    </location>
</feature>
<evidence type="ECO:0000256" key="15">
    <source>
        <dbReference type="ARBA" id="ARBA00023180"/>
    </source>
</evidence>
<feature type="domain" description="VWFA" evidence="20">
    <location>
        <begin position="61"/>
        <end position="238"/>
    </location>
</feature>
<dbReference type="SUPFAM" id="SSF57889">
    <property type="entry name" value="Cysteine-rich domain"/>
    <property type="match status" value="1"/>
</dbReference>
<keyword evidence="9" id="KW-0863">Zinc-finger</keyword>
<evidence type="ECO:0000256" key="14">
    <source>
        <dbReference type="ARBA" id="ARBA00023163"/>
    </source>
</evidence>
<dbReference type="GO" id="GO:0000064">
    <property type="term" value="F:L-ornithine transmembrane transporter activity"/>
    <property type="evidence" value="ECO:0007669"/>
    <property type="project" value="TreeGrafter"/>
</dbReference>
<feature type="transmembrane region" description="Helical" evidence="19">
    <location>
        <begin position="988"/>
        <end position="1009"/>
    </location>
</feature>
<evidence type="ECO:0000256" key="6">
    <source>
        <dbReference type="ARBA" id="ARBA00022692"/>
    </source>
</evidence>
<dbReference type="EMBL" id="ATLV01014310">
    <property type="status" value="NOT_ANNOTATED_CDS"/>
    <property type="molecule type" value="Genomic_DNA"/>
</dbReference>
<proteinExistence type="inferred from homology"/>
<dbReference type="Gene3D" id="1.20.1740.10">
    <property type="entry name" value="Amino acid/polyamine transporter I"/>
    <property type="match status" value="2"/>
</dbReference>
<dbReference type="Pfam" id="PF13520">
    <property type="entry name" value="AA_permease_2"/>
    <property type="match status" value="1"/>
</dbReference>
<evidence type="ECO:0000313" key="22">
    <source>
        <dbReference type="EnsemblMetazoa" id="ASIC005999-PA"/>
    </source>
</evidence>
<evidence type="ECO:0000313" key="21">
    <source>
        <dbReference type="EMBL" id="KFB38620.1"/>
    </source>
</evidence>
<feature type="transmembrane region" description="Helical" evidence="19">
    <location>
        <begin position="1021"/>
        <end position="1040"/>
    </location>
</feature>
<evidence type="ECO:0000256" key="7">
    <source>
        <dbReference type="ARBA" id="ARBA00022723"/>
    </source>
</evidence>
<comment type="similarity">
    <text evidence="4">Belongs to the amino acid-polyamine-organocation (APC) superfamily. Cationic amino acid transporter (CAT) (TC 2.A.3.3) family.</text>
</comment>
<dbReference type="Pfam" id="PF07975">
    <property type="entry name" value="C1_4"/>
    <property type="match status" value="1"/>
</dbReference>
<evidence type="ECO:0000256" key="1">
    <source>
        <dbReference type="ARBA" id="ARBA00004123"/>
    </source>
</evidence>
<reference evidence="22" key="2">
    <citation type="submission" date="2020-05" db="UniProtKB">
        <authorList>
            <consortium name="EnsemblMetazoa"/>
        </authorList>
    </citation>
    <scope>IDENTIFICATION</scope>
</reference>
<dbReference type="EMBL" id="KE524956">
    <property type="protein sequence ID" value="KFB38620.1"/>
    <property type="molecule type" value="Genomic_DNA"/>
</dbReference>
<evidence type="ECO:0000256" key="13">
    <source>
        <dbReference type="ARBA" id="ARBA00023136"/>
    </source>
</evidence>
<keyword evidence="15" id="KW-0325">Glycoprotein</keyword>
<dbReference type="InterPro" id="IPR029485">
    <property type="entry name" value="CAT_C"/>
</dbReference>
<dbReference type="GO" id="GO:0005886">
    <property type="term" value="C:plasma membrane"/>
    <property type="evidence" value="ECO:0007669"/>
    <property type="project" value="TreeGrafter"/>
</dbReference>
<comment type="subcellular location">
    <subcellularLocation>
        <location evidence="2">Endomembrane system</location>
        <topology evidence="2">Multi-pass membrane protein</topology>
    </subcellularLocation>
    <subcellularLocation>
        <location evidence="1">Nucleus</location>
    </subcellularLocation>
</comment>
<dbReference type="GO" id="GO:0061459">
    <property type="term" value="F:L-arginine transmembrane transporter activity"/>
    <property type="evidence" value="ECO:0007669"/>
    <property type="project" value="TreeGrafter"/>
</dbReference>
<dbReference type="Gene3D" id="3.30.40.10">
    <property type="entry name" value="Zinc/RING finger domain, C3HC4 (zinc finger)"/>
    <property type="match status" value="1"/>
</dbReference>
<dbReference type="InterPro" id="IPR013083">
    <property type="entry name" value="Znf_RING/FYVE/PHD"/>
</dbReference>
<dbReference type="InterPro" id="IPR036465">
    <property type="entry name" value="vWFA_dom_sf"/>
</dbReference>
<evidence type="ECO:0000256" key="8">
    <source>
        <dbReference type="ARBA" id="ARBA00022763"/>
    </source>
</evidence>
<dbReference type="Pfam" id="PF04056">
    <property type="entry name" value="Ssl1"/>
    <property type="match status" value="1"/>
</dbReference>
<dbReference type="PROSITE" id="PS00028">
    <property type="entry name" value="ZINC_FINGER_C2H2_1"/>
    <property type="match status" value="1"/>
</dbReference>
<keyword evidence="10" id="KW-0862">Zinc</keyword>
<dbReference type="GO" id="GO:0006289">
    <property type="term" value="P:nucleotide-excision repair"/>
    <property type="evidence" value="ECO:0007669"/>
    <property type="project" value="InterPro"/>
</dbReference>
<reference evidence="21 23" key="1">
    <citation type="journal article" date="2014" name="BMC Genomics">
        <title>Genome sequence of Anopheles sinensis provides insight into genetics basis of mosquito competence for malaria parasites.</title>
        <authorList>
            <person name="Zhou D."/>
            <person name="Zhang D."/>
            <person name="Ding G."/>
            <person name="Shi L."/>
            <person name="Hou Q."/>
            <person name="Ye Y."/>
            <person name="Xu Y."/>
            <person name="Zhou H."/>
            <person name="Xiong C."/>
            <person name="Li S."/>
            <person name="Yu J."/>
            <person name="Hong S."/>
            <person name="Yu X."/>
            <person name="Zou P."/>
            <person name="Chen C."/>
            <person name="Chang X."/>
            <person name="Wang W."/>
            <person name="Lv Y."/>
            <person name="Sun Y."/>
            <person name="Ma L."/>
            <person name="Shen B."/>
            <person name="Zhu C."/>
        </authorList>
    </citation>
    <scope>NUCLEOTIDE SEQUENCE [LARGE SCALE GENOMIC DNA]</scope>
</reference>
<dbReference type="GO" id="GO:0008270">
    <property type="term" value="F:zinc ion binding"/>
    <property type="evidence" value="ECO:0007669"/>
    <property type="project" value="UniProtKB-KW"/>
</dbReference>
<feature type="transmembrane region" description="Helical" evidence="19">
    <location>
        <begin position="728"/>
        <end position="753"/>
    </location>
</feature>
<evidence type="ECO:0000259" key="20">
    <source>
        <dbReference type="PROSITE" id="PS50234"/>
    </source>
</evidence>
<protein>
    <submittedName>
        <fullName evidence="22">VWFA domain-containing protein</fullName>
    </submittedName>
</protein>
<feature type="transmembrane region" description="Helical" evidence="19">
    <location>
        <begin position="596"/>
        <end position="617"/>
    </location>
</feature>
<dbReference type="InterPro" id="IPR007198">
    <property type="entry name" value="Ssl1-like"/>
</dbReference>
<dbReference type="Pfam" id="PF13906">
    <property type="entry name" value="AA_permease_C"/>
    <property type="match status" value="1"/>
</dbReference>
<dbReference type="PROSITE" id="PS50234">
    <property type="entry name" value="VWFA"/>
    <property type="match status" value="1"/>
</dbReference>
<dbReference type="STRING" id="74873.A0A084VKX6"/>
<evidence type="ECO:0000256" key="18">
    <source>
        <dbReference type="SAM" id="MobiDB-lite"/>
    </source>
</evidence>
<dbReference type="SMART" id="SM01047">
    <property type="entry name" value="C1_4"/>
    <property type="match status" value="1"/>
</dbReference>
<evidence type="ECO:0000256" key="4">
    <source>
        <dbReference type="ARBA" id="ARBA00008572"/>
    </source>
</evidence>
<dbReference type="CDD" id="cd01453">
    <property type="entry name" value="vWA_transcription_factor_IIH_type"/>
    <property type="match status" value="1"/>
</dbReference>
<keyword evidence="11 19" id="KW-1133">Transmembrane helix</keyword>
<feature type="transmembrane region" description="Helical" evidence="19">
    <location>
        <begin position="897"/>
        <end position="916"/>
    </location>
</feature>
<dbReference type="Gene3D" id="3.40.50.410">
    <property type="entry name" value="von Willebrand factor, type A domain"/>
    <property type="match status" value="1"/>
</dbReference>
<dbReference type="SUPFAM" id="SSF53300">
    <property type="entry name" value="vWA-like"/>
    <property type="match status" value="1"/>
</dbReference>
<keyword evidence="14" id="KW-0804">Transcription</keyword>
<feature type="transmembrane region" description="Helical" evidence="19">
    <location>
        <begin position="821"/>
        <end position="849"/>
    </location>
</feature>
<keyword evidence="8" id="KW-0227">DNA damage</keyword>
<dbReference type="GO" id="GO:0000439">
    <property type="term" value="C:transcription factor TFIIH core complex"/>
    <property type="evidence" value="ECO:0007669"/>
    <property type="project" value="InterPro"/>
</dbReference>
<evidence type="ECO:0000256" key="9">
    <source>
        <dbReference type="ARBA" id="ARBA00022771"/>
    </source>
</evidence>
<feature type="transmembrane region" description="Helical" evidence="19">
    <location>
        <begin position="870"/>
        <end position="891"/>
    </location>
</feature>
<dbReference type="NCBIfam" id="TIGR00622">
    <property type="entry name" value="ssl1"/>
    <property type="match status" value="1"/>
</dbReference>
<sequence length="1120" mass="122143">MADEEDPKEYRWETGYEKTWEAIKEDDDGLIEGSVSDIIQKAKRKRQAMKRGFSKLGMMRHLYILLDCSEAMTVPDLKPTRFMCSLKLLELFIEEFFDQNPISQLGVVAMKAKRAEKISELSGTSRKHVKAVHALNNGVQLVGEPSLQNGLELALKTLRLVPSHASREVLVVMGSLTTCDPTDIHLTIETLKAEGIRCSVVSLSAEIRICKYLCTETGGTYSAVLDDAHYKDQLLQHIDPPQAGNQQEFSLIKMGFPHGKTESGKEPPLTMCMCHIDSADEPAKLTSGGYHCPQCYSKYCELPVECSACGLTLASAPHLARSYHHLFPVPHFNELTLEQVQVQEPRDPPVTNCYACQKTLASGTDKMVYECGSCHQVFCIDCDIFIHETLHSCVGCTTIPASAHNLQARKPVPPPHSYGRAAHCSTEKVRLELNNEAHTLINVTGCHERSAVPERYGIPSHEFKVAPLRKSQSAGTAVLPKGVDFGDANTTIPVRSMFSSRTCPIRRFWTAMTRKKQNEDDGSESKLARVLTLLDLTGLGVGSTLGLGVYVLAGAVAREQAGPAVVVSFMVAAIASAIAALCYAEFAARVPKAGSAYVYSYVSIGEFTAFTIGWNLILEYVIGTSSVARGLSGYIDSLADNKMSKAMREAMPIDVDFLSEYPDFFSFVIVLVLAALLAYGVKESTLMNNIFTGVNLIVIGIVLVAGGINCDPDNWSIDPKDIPPGVNGGAGGFAPFGFAGIMAGAAKCFYGFVGFDCIATTGEEAQNPERNIPLAIVISLIIIFLAYFGISTVLTMALPYYLQDPEAPFPHLFETLEWHAIKWIVSIGAIFALCTSLLGAMFPLPRVLYAMSSDGIIYKKLQTVHPKTQTPVLATILSGLLAAIMAALFNLQQLIDMMSIGTLLAYTIVAVSVLVLRYQTEELLESSEWSVTIPQVVRQLFNGERLQDPTKLSSAIVKVSVCVFAVFVCGACGILVPAEDYINGDYPGVIAGLAVLIAFMVGLFVVISLQPTDKIKLTFKVPLVPLLPLISVFFNLYLMFQLDSGTWIRFAVWIAVGYFIYFSYGIRHSIEGERLLTNAELANAKATNGIDNTGYDLSSDADGVQKSNSPPTYTITNEST</sequence>